<dbReference type="GO" id="GO:0006547">
    <property type="term" value="P:L-histidine metabolic process"/>
    <property type="evidence" value="ECO:0007669"/>
    <property type="project" value="InterPro"/>
</dbReference>
<dbReference type="Pfam" id="PF17528">
    <property type="entry name" value="HdcB"/>
    <property type="match status" value="1"/>
</dbReference>
<reference evidence="1" key="1">
    <citation type="journal article" date="2010" name="Appl. Environ. Microbiol.">
        <title>Sequencing and trancriptional analysis of Streptococcus thermophilus histamine biosynthesis gene cluster: Factors that affect differential hdcA expression.</title>
        <authorList>
            <person name="Calles-Enriquez M."/>
            <person name="Eriksen B.H."/>
            <person name="Andersen P.S."/>
            <person name="Rattray F.P."/>
            <person name="Johansen A.H."/>
            <person name="Fernandez M."/>
            <person name="Ladero V."/>
            <person name="Alvarez M.A."/>
        </authorList>
    </citation>
    <scope>NUCLEOTIDE SEQUENCE</scope>
    <source>
        <strain evidence="1">CHCC 1524</strain>
    </source>
</reference>
<dbReference type="InterPro" id="IPR035227">
    <property type="entry name" value="HdcB"/>
</dbReference>
<sequence length="147" mass="16240">MTNMTIIKILRYHAPNGEGCLTLTSQALQIDHLLQHEVIPLADIASSSFISGAPDGAFELQLKNQQHRRFAHIFEGRVADFLKYLPAPQKITVGTGFSAATQRGKFPEINPGVTDDYGYLLQQALNNGEISQMEYDDYHPGLPKAGK</sequence>
<protein>
    <submittedName>
        <fullName evidence="1">HdcB protein</fullName>
    </submittedName>
</protein>
<gene>
    <name evidence="1" type="primary">hdcB</name>
</gene>
<evidence type="ECO:0000313" key="1">
    <source>
        <dbReference type="EMBL" id="CBK46768.1"/>
    </source>
</evidence>
<accession>E0WF77</accession>
<dbReference type="EMBL" id="FN686789">
    <property type="protein sequence ID" value="CBK46768.1"/>
    <property type="molecule type" value="Genomic_DNA"/>
</dbReference>
<dbReference type="AlphaFoldDB" id="E0WF77"/>
<proteinExistence type="predicted"/>
<organism evidence="1">
    <name type="scientific">Streptococcus thermophilus</name>
    <dbReference type="NCBI Taxonomy" id="1308"/>
    <lineage>
        <taxon>Bacteria</taxon>
        <taxon>Bacillati</taxon>
        <taxon>Bacillota</taxon>
        <taxon>Bacilli</taxon>
        <taxon>Lactobacillales</taxon>
        <taxon>Streptococcaceae</taxon>
        <taxon>Streptococcus</taxon>
    </lineage>
</organism>
<name>E0WF77_STRTR</name>